<proteinExistence type="predicted"/>
<dbReference type="AlphaFoldDB" id="A0AA86S6Q2"/>
<feature type="transmembrane region" description="Helical" evidence="1">
    <location>
        <begin position="54"/>
        <end position="76"/>
    </location>
</feature>
<evidence type="ECO:0000313" key="3">
    <source>
        <dbReference type="Proteomes" id="UP001189624"/>
    </source>
</evidence>
<dbReference type="Gramene" id="rna-AYBTSS11_LOCUS11370">
    <property type="protein sequence ID" value="CAJ1943464.1"/>
    <property type="gene ID" value="gene-AYBTSS11_LOCUS11370"/>
</dbReference>
<organism evidence="2 3">
    <name type="scientific">Sphenostylis stenocarpa</name>
    <dbReference type="NCBI Taxonomy" id="92480"/>
    <lineage>
        <taxon>Eukaryota</taxon>
        <taxon>Viridiplantae</taxon>
        <taxon>Streptophyta</taxon>
        <taxon>Embryophyta</taxon>
        <taxon>Tracheophyta</taxon>
        <taxon>Spermatophyta</taxon>
        <taxon>Magnoliopsida</taxon>
        <taxon>eudicotyledons</taxon>
        <taxon>Gunneridae</taxon>
        <taxon>Pentapetalae</taxon>
        <taxon>rosids</taxon>
        <taxon>fabids</taxon>
        <taxon>Fabales</taxon>
        <taxon>Fabaceae</taxon>
        <taxon>Papilionoideae</taxon>
        <taxon>50 kb inversion clade</taxon>
        <taxon>NPAAA clade</taxon>
        <taxon>indigoferoid/millettioid clade</taxon>
        <taxon>Phaseoleae</taxon>
        <taxon>Sphenostylis</taxon>
    </lineage>
</organism>
<keyword evidence="3" id="KW-1185">Reference proteome</keyword>
<sequence>MPLQVATPVTQNPRGVQERNVAVSSKAAAANFTFSFSKLKPHSLNRRVSRDPSLVIIVFLVPKSILTLWVLIILGYKRCHRP</sequence>
<name>A0AA86S6Q2_9FABA</name>
<keyword evidence="1" id="KW-0812">Transmembrane</keyword>
<dbReference type="EMBL" id="OY731400">
    <property type="protein sequence ID" value="CAJ1943464.1"/>
    <property type="molecule type" value="Genomic_DNA"/>
</dbReference>
<keyword evidence="1" id="KW-0472">Membrane</keyword>
<gene>
    <name evidence="2" type="ORF">AYBTSS11_LOCUS11370</name>
</gene>
<accession>A0AA86S6Q2</accession>
<dbReference type="Proteomes" id="UP001189624">
    <property type="component" value="Chromosome 3"/>
</dbReference>
<evidence type="ECO:0000313" key="2">
    <source>
        <dbReference type="EMBL" id="CAJ1943464.1"/>
    </source>
</evidence>
<reference evidence="2" key="1">
    <citation type="submission" date="2023-10" db="EMBL/GenBank/DDBJ databases">
        <authorList>
            <person name="Domelevo Entfellner J.-B."/>
        </authorList>
    </citation>
    <scope>NUCLEOTIDE SEQUENCE</scope>
</reference>
<keyword evidence="1" id="KW-1133">Transmembrane helix</keyword>
<evidence type="ECO:0000256" key="1">
    <source>
        <dbReference type="SAM" id="Phobius"/>
    </source>
</evidence>
<protein>
    <submittedName>
        <fullName evidence="2">Uncharacterized protein</fullName>
    </submittedName>
</protein>